<evidence type="ECO:0000313" key="3">
    <source>
        <dbReference type="Proteomes" id="UP000266673"/>
    </source>
</evidence>
<keyword evidence="3" id="KW-1185">Reference proteome</keyword>
<feature type="region of interest" description="Disordered" evidence="1">
    <location>
        <begin position="180"/>
        <end position="240"/>
    </location>
</feature>
<comment type="caution">
    <text evidence="2">The sequence shown here is derived from an EMBL/GenBank/DDBJ whole genome shotgun (WGS) entry which is preliminary data.</text>
</comment>
<accession>A0A397U171</accession>
<sequence length="265" mass="30716">MCTTLFEALIEEQAVEAQKVINEAFGNCKLDNNQIPQALEFIVKILEEIIQEEEENIKKKLPWINFFDLTTESKALAQKWVPEKEVLQEVRDEISIKKDENRVERGEYEIGFRKEKEMLFDCCPYINTAETENYVKTEVRKVNASGSSDKTNIVGSCYKKGIENENDEIIEAERKERSGIKKNEKDDDDNKTILDEEDSEKEKDKVEEFKRIKDFKKTKGPTKKEHAKIEDTAGTSEGRKNGIGVEKKVFKMGKEKRESQTVYIV</sequence>
<evidence type="ECO:0000313" key="2">
    <source>
        <dbReference type="EMBL" id="RIB02787.1"/>
    </source>
</evidence>
<name>A0A397U171_9GLOM</name>
<organism evidence="2 3">
    <name type="scientific">Gigaspora rosea</name>
    <dbReference type="NCBI Taxonomy" id="44941"/>
    <lineage>
        <taxon>Eukaryota</taxon>
        <taxon>Fungi</taxon>
        <taxon>Fungi incertae sedis</taxon>
        <taxon>Mucoromycota</taxon>
        <taxon>Glomeromycotina</taxon>
        <taxon>Glomeromycetes</taxon>
        <taxon>Diversisporales</taxon>
        <taxon>Gigasporaceae</taxon>
        <taxon>Gigaspora</taxon>
    </lineage>
</organism>
<evidence type="ECO:0000256" key="1">
    <source>
        <dbReference type="SAM" id="MobiDB-lite"/>
    </source>
</evidence>
<dbReference type="EMBL" id="QKWP01002587">
    <property type="protein sequence ID" value="RIB02787.1"/>
    <property type="molecule type" value="Genomic_DNA"/>
</dbReference>
<dbReference type="AlphaFoldDB" id="A0A397U171"/>
<reference evidence="2 3" key="1">
    <citation type="submission" date="2018-06" db="EMBL/GenBank/DDBJ databases">
        <title>Comparative genomics reveals the genomic features of Rhizophagus irregularis, R. cerebriforme, R. diaphanum and Gigaspora rosea, and their symbiotic lifestyle signature.</title>
        <authorList>
            <person name="Morin E."/>
            <person name="San Clemente H."/>
            <person name="Chen E.C.H."/>
            <person name="De La Providencia I."/>
            <person name="Hainaut M."/>
            <person name="Kuo A."/>
            <person name="Kohler A."/>
            <person name="Murat C."/>
            <person name="Tang N."/>
            <person name="Roy S."/>
            <person name="Loubradou J."/>
            <person name="Henrissat B."/>
            <person name="Grigoriev I.V."/>
            <person name="Corradi N."/>
            <person name="Roux C."/>
            <person name="Martin F.M."/>
        </authorList>
    </citation>
    <scope>NUCLEOTIDE SEQUENCE [LARGE SCALE GENOMIC DNA]</scope>
    <source>
        <strain evidence="2 3">DAOM 194757</strain>
    </source>
</reference>
<protein>
    <submittedName>
        <fullName evidence="2">Uncharacterized protein</fullName>
    </submittedName>
</protein>
<gene>
    <name evidence="2" type="ORF">C2G38_2226863</name>
</gene>
<dbReference type="Proteomes" id="UP000266673">
    <property type="component" value="Unassembled WGS sequence"/>
</dbReference>
<proteinExistence type="predicted"/>